<feature type="domain" description="NYN" evidence="1">
    <location>
        <begin position="54"/>
        <end position="123"/>
    </location>
</feature>
<dbReference type="GO" id="GO:0010468">
    <property type="term" value="P:regulation of gene expression"/>
    <property type="evidence" value="ECO:0007669"/>
    <property type="project" value="InterPro"/>
</dbReference>
<dbReference type="InterPro" id="IPR021139">
    <property type="entry name" value="NYN"/>
</dbReference>
<dbReference type="Pfam" id="PF01936">
    <property type="entry name" value="NYN"/>
    <property type="match status" value="1"/>
</dbReference>
<dbReference type="AlphaFoldDB" id="A0AAV0ZSC0"/>
<dbReference type="GO" id="GO:0005777">
    <property type="term" value="C:peroxisome"/>
    <property type="evidence" value="ECO:0007669"/>
    <property type="project" value="InterPro"/>
</dbReference>
<evidence type="ECO:0000313" key="2">
    <source>
        <dbReference type="EMBL" id="CAI8598817.1"/>
    </source>
</evidence>
<reference evidence="2 3" key="1">
    <citation type="submission" date="2023-01" db="EMBL/GenBank/DDBJ databases">
        <authorList>
            <person name="Kreplak J."/>
        </authorList>
    </citation>
    <scope>NUCLEOTIDE SEQUENCE [LARGE SCALE GENOMIC DNA]</scope>
</reference>
<dbReference type="PANTHER" id="PTHR14379:SF6">
    <property type="entry name" value="EMB|CAB71880.1"/>
    <property type="match status" value="1"/>
</dbReference>
<name>A0AAV0ZSC0_VICFA</name>
<dbReference type="PANTHER" id="PTHR14379">
    <property type="entry name" value="LIMKAIN B LKAP"/>
    <property type="match status" value="1"/>
</dbReference>
<proteinExistence type="predicted"/>
<evidence type="ECO:0000313" key="3">
    <source>
        <dbReference type="Proteomes" id="UP001157006"/>
    </source>
</evidence>
<dbReference type="GO" id="GO:0004540">
    <property type="term" value="F:RNA nuclease activity"/>
    <property type="evidence" value="ECO:0007669"/>
    <property type="project" value="InterPro"/>
</dbReference>
<keyword evidence="3" id="KW-1185">Reference proteome</keyword>
<accession>A0AAV0ZSC0</accession>
<dbReference type="InterPro" id="IPR024768">
    <property type="entry name" value="Marf1"/>
</dbReference>
<dbReference type="Proteomes" id="UP001157006">
    <property type="component" value="Chromosome 2"/>
</dbReference>
<gene>
    <name evidence="2" type="ORF">VFH_II145800</name>
</gene>
<evidence type="ECO:0000259" key="1">
    <source>
        <dbReference type="Pfam" id="PF01936"/>
    </source>
</evidence>
<sequence length="133" mass="15032">MNHLLRNNLLFFTSSRSSSQSRTLLVRFQLCEFSSSHTPYSHWKRHDDESRNVRVSVWWDFENCNVPAGVNVSKVAPAITGAVRANGIKGPVHITAFGDVYQISRPNQEALAFTGIHLTHIPNGSFQFLSYLE</sequence>
<organism evidence="2 3">
    <name type="scientific">Vicia faba</name>
    <name type="common">Broad bean</name>
    <name type="synonym">Faba vulgaris</name>
    <dbReference type="NCBI Taxonomy" id="3906"/>
    <lineage>
        <taxon>Eukaryota</taxon>
        <taxon>Viridiplantae</taxon>
        <taxon>Streptophyta</taxon>
        <taxon>Embryophyta</taxon>
        <taxon>Tracheophyta</taxon>
        <taxon>Spermatophyta</taxon>
        <taxon>Magnoliopsida</taxon>
        <taxon>eudicotyledons</taxon>
        <taxon>Gunneridae</taxon>
        <taxon>Pentapetalae</taxon>
        <taxon>rosids</taxon>
        <taxon>fabids</taxon>
        <taxon>Fabales</taxon>
        <taxon>Fabaceae</taxon>
        <taxon>Papilionoideae</taxon>
        <taxon>50 kb inversion clade</taxon>
        <taxon>NPAAA clade</taxon>
        <taxon>Hologalegina</taxon>
        <taxon>IRL clade</taxon>
        <taxon>Fabeae</taxon>
        <taxon>Vicia</taxon>
    </lineage>
</organism>
<dbReference type="CDD" id="cd10910">
    <property type="entry name" value="PIN_limkain_b1_N_like"/>
    <property type="match status" value="1"/>
</dbReference>
<protein>
    <recommendedName>
        <fullName evidence="1">NYN domain-containing protein</fullName>
    </recommendedName>
</protein>
<dbReference type="EMBL" id="OX451737">
    <property type="protein sequence ID" value="CAI8598817.1"/>
    <property type="molecule type" value="Genomic_DNA"/>
</dbReference>